<dbReference type="InterPro" id="IPR058548">
    <property type="entry name" value="MlaB-like_STAS"/>
</dbReference>
<feature type="compositionally biased region" description="Low complexity" evidence="1">
    <location>
        <begin position="117"/>
        <end position="132"/>
    </location>
</feature>
<dbReference type="CDD" id="cd07043">
    <property type="entry name" value="STAS_anti-anti-sigma_factors"/>
    <property type="match status" value="1"/>
</dbReference>
<gene>
    <name evidence="3" type="ORF">ACFPZI_34525</name>
</gene>
<evidence type="ECO:0000313" key="4">
    <source>
        <dbReference type="Proteomes" id="UP001596180"/>
    </source>
</evidence>
<dbReference type="Pfam" id="PF13466">
    <property type="entry name" value="STAS_2"/>
    <property type="match status" value="1"/>
</dbReference>
<dbReference type="Gene3D" id="3.30.750.24">
    <property type="entry name" value="STAS domain"/>
    <property type="match status" value="1"/>
</dbReference>
<proteinExistence type="predicted"/>
<dbReference type="SUPFAM" id="SSF52091">
    <property type="entry name" value="SpoIIaa-like"/>
    <property type="match status" value="1"/>
</dbReference>
<evidence type="ECO:0000256" key="1">
    <source>
        <dbReference type="SAM" id="MobiDB-lite"/>
    </source>
</evidence>
<dbReference type="EMBL" id="JBHSOA010000135">
    <property type="protein sequence ID" value="MFC5856684.1"/>
    <property type="molecule type" value="Genomic_DNA"/>
</dbReference>
<feature type="region of interest" description="Disordered" evidence="1">
    <location>
        <begin position="116"/>
        <end position="141"/>
    </location>
</feature>
<reference evidence="4" key="1">
    <citation type="journal article" date="2019" name="Int. J. Syst. Evol. Microbiol.">
        <title>The Global Catalogue of Microorganisms (GCM) 10K type strain sequencing project: providing services to taxonomists for standard genome sequencing and annotation.</title>
        <authorList>
            <consortium name="The Broad Institute Genomics Platform"/>
            <consortium name="The Broad Institute Genome Sequencing Center for Infectious Disease"/>
            <person name="Wu L."/>
            <person name="Ma J."/>
        </authorList>
    </citation>
    <scope>NUCLEOTIDE SEQUENCE [LARGE SCALE GENOMIC DNA]</scope>
    <source>
        <strain evidence="4">JCM 10411</strain>
    </source>
</reference>
<dbReference type="RefSeq" id="WP_381371112.1">
    <property type="nucleotide sequence ID" value="NZ_JBHSOA010000135.1"/>
</dbReference>
<accession>A0ABW1E7S5</accession>
<dbReference type="InterPro" id="IPR002645">
    <property type="entry name" value="STAS_dom"/>
</dbReference>
<sequence>MAAFPFSPPVLPLAGGAPHTVCLALVGDLDYEVGDEVLHQVLHALRGGGDVRDLRLDCQELGTVDSAGLAVLLRIHRRTSEDGTGFHLDNMGPRLERLLHITGTYDYLTAPQQAVPSAGSTGSLGSAGSAEGDPGTVDSGA</sequence>
<evidence type="ECO:0000313" key="3">
    <source>
        <dbReference type="EMBL" id="MFC5856684.1"/>
    </source>
</evidence>
<feature type="domain" description="STAS" evidence="2">
    <location>
        <begin position="23"/>
        <end position="131"/>
    </location>
</feature>
<dbReference type="Proteomes" id="UP001596180">
    <property type="component" value="Unassembled WGS sequence"/>
</dbReference>
<comment type="caution">
    <text evidence="3">The sequence shown here is derived from an EMBL/GenBank/DDBJ whole genome shotgun (WGS) entry which is preliminary data.</text>
</comment>
<name>A0ABW1E7S5_9ACTN</name>
<protein>
    <submittedName>
        <fullName evidence="3">STAS domain-containing protein</fullName>
    </submittedName>
</protein>
<dbReference type="InterPro" id="IPR036513">
    <property type="entry name" value="STAS_dom_sf"/>
</dbReference>
<organism evidence="3 4">
    <name type="scientific">Streptomyces chlorus</name>
    <dbReference type="NCBI Taxonomy" id="887452"/>
    <lineage>
        <taxon>Bacteria</taxon>
        <taxon>Bacillati</taxon>
        <taxon>Actinomycetota</taxon>
        <taxon>Actinomycetes</taxon>
        <taxon>Kitasatosporales</taxon>
        <taxon>Streptomycetaceae</taxon>
        <taxon>Streptomyces</taxon>
    </lineage>
</organism>
<dbReference type="PROSITE" id="PS50801">
    <property type="entry name" value="STAS"/>
    <property type="match status" value="1"/>
</dbReference>
<keyword evidence="4" id="KW-1185">Reference proteome</keyword>
<evidence type="ECO:0000259" key="2">
    <source>
        <dbReference type="PROSITE" id="PS50801"/>
    </source>
</evidence>